<comment type="caution">
    <text evidence="1">The sequence shown here is derived from an EMBL/GenBank/DDBJ whole genome shotgun (WGS) entry which is preliminary data.</text>
</comment>
<sequence length="725" mass="83714">LSKPEVLGIRNNFHFRKVSIYALYSSPDIIRNIKSRRLRWIGHVARMDESKNAYRVLVGRPEGIRHLGRPRRKWKDNIKVDLREKVYDGRDWINLAQDRDRWRAYVRFHKSRKICPRYQRPARERCLTISEIGFTECSSCVIARARVWPALARARPGDRSPVGTSARFNHSTRSKMALQSNYLHNMVGKVIELHLPYKAVVAFYYRAKQERALLRADKIIVDGQNVPMGESIDRHLHEGSMVKFSCHGFDDSGLDRCGYFVTMAWRQDPADLSTPSTEMSGIYNASGIVSDVSHRQGVITYSDANDQEHSILFLASKLFLFGKRLNTKQNLQSSLTVDDKVQFDAVPCEQSENDNYCPWFATVVWKGKKPNMEYDAGVSLTAEPRNLAAEIKHLATNPKSVFVRGQGQILHILNEDFGVALAAMKNNKWESILFHRSACFLFKLNLGTHDLTKIFKEENPQTIRENAEILLEASKEIGLEVNPEKTKYMIMSRDQNIVRNGNIKVGDLSFEEVEKFKYLGATVTNINDTREEIKRRINMGNAWYYSVEKLLSSSLLSKNLKVRIYKTVILPVVLYGCETWTLTLREEQRLRVFENMVLRKIFGAKRDEVTGEWRKLHNAELHALYSSPDIIRNIKSRRLRWAGHVARMGESRNAYRLLVGRPEGKRPLGRPRRRWEDNIKMDLREVEYNGDSISFIAAGAPKHLVTQWVASQVTVYVSKEVEYNF</sequence>
<organism evidence="1 2">
    <name type="scientific">Periplaneta americana</name>
    <name type="common">American cockroach</name>
    <name type="synonym">Blatta americana</name>
    <dbReference type="NCBI Taxonomy" id="6978"/>
    <lineage>
        <taxon>Eukaryota</taxon>
        <taxon>Metazoa</taxon>
        <taxon>Ecdysozoa</taxon>
        <taxon>Arthropoda</taxon>
        <taxon>Hexapoda</taxon>
        <taxon>Insecta</taxon>
        <taxon>Pterygota</taxon>
        <taxon>Neoptera</taxon>
        <taxon>Polyneoptera</taxon>
        <taxon>Dictyoptera</taxon>
        <taxon>Blattodea</taxon>
        <taxon>Blattoidea</taxon>
        <taxon>Blattidae</taxon>
        <taxon>Blattinae</taxon>
        <taxon>Periplaneta</taxon>
    </lineage>
</organism>
<dbReference type="Proteomes" id="UP001148838">
    <property type="component" value="Unassembled WGS sequence"/>
</dbReference>
<dbReference type="EMBL" id="JAJSOF020000011">
    <property type="protein sequence ID" value="KAJ4444000.1"/>
    <property type="molecule type" value="Genomic_DNA"/>
</dbReference>
<dbReference type="PANTHER" id="PTHR47027:SF20">
    <property type="entry name" value="REVERSE TRANSCRIPTASE-LIKE PROTEIN WITH RNA-DIRECTED DNA POLYMERASE DOMAIN"/>
    <property type="match status" value="1"/>
</dbReference>
<keyword evidence="2" id="KW-1185">Reference proteome</keyword>
<reference evidence="1 2" key="1">
    <citation type="journal article" date="2022" name="Allergy">
        <title>Genome assembly and annotation of Periplaneta americana reveal a comprehensive cockroach allergen profile.</title>
        <authorList>
            <person name="Wang L."/>
            <person name="Xiong Q."/>
            <person name="Saelim N."/>
            <person name="Wang L."/>
            <person name="Nong W."/>
            <person name="Wan A.T."/>
            <person name="Shi M."/>
            <person name="Liu X."/>
            <person name="Cao Q."/>
            <person name="Hui J.H.L."/>
            <person name="Sookrung N."/>
            <person name="Leung T.F."/>
            <person name="Tungtrongchitr A."/>
            <person name="Tsui S.K.W."/>
        </authorList>
    </citation>
    <scope>NUCLEOTIDE SEQUENCE [LARGE SCALE GENOMIC DNA]</scope>
    <source>
        <strain evidence="1">PWHHKU_190912</strain>
    </source>
</reference>
<accession>A0ABQ8TE85</accession>
<protein>
    <submittedName>
        <fullName evidence="1">Uncharacterized protein</fullName>
    </submittedName>
</protein>
<name>A0ABQ8TE85_PERAM</name>
<evidence type="ECO:0000313" key="1">
    <source>
        <dbReference type="EMBL" id="KAJ4444000.1"/>
    </source>
</evidence>
<gene>
    <name evidence="1" type="ORF">ANN_05789</name>
</gene>
<evidence type="ECO:0000313" key="2">
    <source>
        <dbReference type="Proteomes" id="UP001148838"/>
    </source>
</evidence>
<feature type="non-terminal residue" evidence="1">
    <location>
        <position position="1"/>
    </location>
</feature>
<dbReference type="PANTHER" id="PTHR47027">
    <property type="entry name" value="REVERSE TRANSCRIPTASE DOMAIN-CONTAINING PROTEIN"/>
    <property type="match status" value="1"/>
</dbReference>
<proteinExistence type="predicted"/>